<evidence type="ECO:0000256" key="2">
    <source>
        <dbReference type="ARBA" id="ARBA00023186"/>
    </source>
</evidence>
<dbReference type="InParanoid" id="D8RHR5"/>
<evidence type="ECO:0000313" key="6">
    <source>
        <dbReference type="Proteomes" id="UP000001514"/>
    </source>
</evidence>
<dbReference type="Proteomes" id="UP000001514">
    <property type="component" value="Unassembled WGS sequence"/>
</dbReference>
<dbReference type="GO" id="GO:0005829">
    <property type="term" value="C:cytosol"/>
    <property type="evidence" value="ECO:0000318"/>
    <property type="project" value="GO_Central"/>
</dbReference>
<dbReference type="AlphaFoldDB" id="D8RHR5"/>
<keyword evidence="4" id="KW-0732">Signal</keyword>
<dbReference type="PANTHER" id="PTHR12970">
    <property type="entry name" value="PROTEASOME ASSEMBLY CHAPERONE 2"/>
    <property type="match status" value="1"/>
</dbReference>
<dbReference type="Pfam" id="PF09754">
    <property type="entry name" value="PAC2"/>
    <property type="match status" value="1"/>
</dbReference>
<name>D8RHR5_SELML</name>
<dbReference type="InterPro" id="IPR016562">
    <property type="entry name" value="Proteasome_assmbl_chp_2_euk"/>
</dbReference>
<evidence type="ECO:0000313" key="5">
    <source>
        <dbReference type="EMBL" id="EFJ28573.1"/>
    </source>
</evidence>
<dbReference type="InterPro" id="IPR019151">
    <property type="entry name" value="Proteasome_assmbl_chaperone_2"/>
</dbReference>
<proteinExistence type="inferred from homology"/>
<dbReference type="KEGG" id="smo:SELMODRAFT_93986"/>
<keyword evidence="6" id="KW-1185">Reference proteome</keyword>
<accession>D8RHR5</accession>
<dbReference type="OMA" id="HSTPFRY"/>
<dbReference type="Gene3D" id="3.40.50.10900">
    <property type="entry name" value="PAC-like subunit"/>
    <property type="match status" value="2"/>
</dbReference>
<dbReference type="FunCoup" id="D8RHR5">
    <property type="interactions" value="3926"/>
</dbReference>
<evidence type="ECO:0000256" key="1">
    <source>
        <dbReference type="ARBA" id="ARBA00019186"/>
    </source>
</evidence>
<keyword evidence="2" id="KW-0143">Chaperone</keyword>
<evidence type="ECO:0000256" key="4">
    <source>
        <dbReference type="SAM" id="SignalP"/>
    </source>
</evidence>
<dbReference type="Gramene" id="EFJ28573">
    <property type="protein sequence ID" value="EFJ28573"/>
    <property type="gene ID" value="SELMODRAFT_93986"/>
</dbReference>
<feature type="signal peptide" evidence="4">
    <location>
        <begin position="1"/>
        <end position="27"/>
    </location>
</feature>
<sequence>MEFCGDRARLRRKALVLVSFNPGLCLAHCLISCDQPALSIGNAGQLAVDLLISTYGMPRVGFLDDPHVLPCVGNDPFGPEPRGELAVAMELYVDSASDITVLQQRSPLVKGSTLKFAENLADWAKSEGFENVVVLSGLDSGKRHLLHNAGPQVYYQTSASEDGKDELCERLGWLDVKQSGQHTEPFEFSVLRDAMDGRVGEHDQDYLSRLPVTALFTSFKKRGLKVLSVLCYCAEGDNIPDATFLASACDKFFHSCNGMSYRSWINHANYLHIYAGKECKNWRIPLSWSTVYGAPPDLSIY</sequence>
<gene>
    <name evidence="5" type="ORF">SELMODRAFT_93986</name>
</gene>
<comment type="similarity">
    <text evidence="3">Belongs to the PSMG2 family.</text>
</comment>
<dbReference type="GO" id="GO:0043248">
    <property type="term" value="P:proteasome assembly"/>
    <property type="evidence" value="ECO:0000318"/>
    <property type="project" value="GO_Central"/>
</dbReference>
<dbReference type="HOGENOM" id="CLU_062640_0_0_1"/>
<dbReference type="InterPro" id="IPR038389">
    <property type="entry name" value="PSMG2_sf"/>
</dbReference>
<dbReference type="STRING" id="88036.D8RHR5"/>
<dbReference type="EMBL" id="GL377579">
    <property type="protein sequence ID" value="EFJ28573.1"/>
    <property type="molecule type" value="Genomic_DNA"/>
</dbReference>
<dbReference type="eggNOG" id="KOG3112">
    <property type="taxonomic scope" value="Eukaryota"/>
</dbReference>
<feature type="chain" id="PRO_5003121824" description="Proteasome assembly chaperone 2" evidence="4">
    <location>
        <begin position="28"/>
        <end position="301"/>
    </location>
</feature>
<reference evidence="5 6" key="1">
    <citation type="journal article" date="2011" name="Science">
        <title>The Selaginella genome identifies genetic changes associated with the evolution of vascular plants.</title>
        <authorList>
            <person name="Banks J.A."/>
            <person name="Nishiyama T."/>
            <person name="Hasebe M."/>
            <person name="Bowman J.L."/>
            <person name="Gribskov M."/>
            <person name="dePamphilis C."/>
            <person name="Albert V.A."/>
            <person name="Aono N."/>
            <person name="Aoyama T."/>
            <person name="Ambrose B.A."/>
            <person name="Ashton N.W."/>
            <person name="Axtell M.J."/>
            <person name="Barker E."/>
            <person name="Barker M.S."/>
            <person name="Bennetzen J.L."/>
            <person name="Bonawitz N.D."/>
            <person name="Chapple C."/>
            <person name="Cheng C."/>
            <person name="Correa L.G."/>
            <person name="Dacre M."/>
            <person name="DeBarry J."/>
            <person name="Dreyer I."/>
            <person name="Elias M."/>
            <person name="Engstrom E.M."/>
            <person name="Estelle M."/>
            <person name="Feng L."/>
            <person name="Finet C."/>
            <person name="Floyd S.K."/>
            <person name="Frommer W.B."/>
            <person name="Fujita T."/>
            <person name="Gramzow L."/>
            <person name="Gutensohn M."/>
            <person name="Harholt J."/>
            <person name="Hattori M."/>
            <person name="Heyl A."/>
            <person name="Hirai T."/>
            <person name="Hiwatashi Y."/>
            <person name="Ishikawa M."/>
            <person name="Iwata M."/>
            <person name="Karol K.G."/>
            <person name="Koehler B."/>
            <person name="Kolukisaoglu U."/>
            <person name="Kubo M."/>
            <person name="Kurata T."/>
            <person name="Lalonde S."/>
            <person name="Li K."/>
            <person name="Li Y."/>
            <person name="Litt A."/>
            <person name="Lyons E."/>
            <person name="Manning G."/>
            <person name="Maruyama T."/>
            <person name="Michael T.P."/>
            <person name="Mikami K."/>
            <person name="Miyazaki S."/>
            <person name="Morinaga S."/>
            <person name="Murata T."/>
            <person name="Mueller-Roeber B."/>
            <person name="Nelson D.R."/>
            <person name="Obara M."/>
            <person name="Oguri Y."/>
            <person name="Olmstead R.G."/>
            <person name="Onodera N."/>
            <person name="Petersen B.L."/>
            <person name="Pils B."/>
            <person name="Prigge M."/>
            <person name="Rensing S.A."/>
            <person name="Riano-Pachon D.M."/>
            <person name="Roberts A.W."/>
            <person name="Sato Y."/>
            <person name="Scheller H.V."/>
            <person name="Schulz B."/>
            <person name="Schulz C."/>
            <person name="Shakirov E.V."/>
            <person name="Shibagaki N."/>
            <person name="Shinohara N."/>
            <person name="Shippen D.E."/>
            <person name="Soerensen I."/>
            <person name="Sotooka R."/>
            <person name="Sugimoto N."/>
            <person name="Sugita M."/>
            <person name="Sumikawa N."/>
            <person name="Tanurdzic M."/>
            <person name="Theissen G."/>
            <person name="Ulvskov P."/>
            <person name="Wakazuki S."/>
            <person name="Weng J.K."/>
            <person name="Willats W.W."/>
            <person name="Wipf D."/>
            <person name="Wolf P.G."/>
            <person name="Yang L."/>
            <person name="Zimmer A.D."/>
            <person name="Zhu Q."/>
            <person name="Mitros T."/>
            <person name="Hellsten U."/>
            <person name="Loque D."/>
            <person name="Otillar R."/>
            <person name="Salamov A."/>
            <person name="Schmutz J."/>
            <person name="Shapiro H."/>
            <person name="Lindquist E."/>
            <person name="Lucas S."/>
            <person name="Rokhsar D."/>
            <person name="Grigoriev I.V."/>
        </authorList>
    </citation>
    <scope>NUCLEOTIDE SEQUENCE [LARGE SCALE GENOMIC DNA]</scope>
</reference>
<dbReference type="GO" id="GO:0005634">
    <property type="term" value="C:nucleus"/>
    <property type="evidence" value="ECO:0000318"/>
    <property type="project" value="GO_Central"/>
</dbReference>
<protein>
    <recommendedName>
        <fullName evidence="1">Proteasome assembly chaperone 2</fullName>
    </recommendedName>
</protein>
<organism evidence="6">
    <name type="scientific">Selaginella moellendorffii</name>
    <name type="common">Spikemoss</name>
    <dbReference type="NCBI Taxonomy" id="88036"/>
    <lineage>
        <taxon>Eukaryota</taxon>
        <taxon>Viridiplantae</taxon>
        <taxon>Streptophyta</taxon>
        <taxon>Embryophyta</taxon>
        <taxon>Tracheophyta</taxon>
        <taxon>Lycopodiopsida</taxon>
        <taxon>Selaginellales</taxon>
        <taxon>Selaginellaceae</taxon>
        <taxon>Selaginella</taxon>
    </lineage>
</organism>
<dbReference type="PIRSF" id="PIRSF010044">
    <property type="entry name" value="UCP010044"/>
    <property type="match status" value="1"/>
</dbReference>
<evidence type="ECO:0000256" key="3">
    <source>
        <dbReference type="ARBA" id="ARBA00025745"/>
    </source>
</evidence>
<dbReference type="SUPFAM" id="SSF159659">
    <property type="entry name" value="Cgl1923-like"/>
    <property type="match status" value="1"/>
</dbReference>
<dbReference type="PANTHER" id="PTHR12970:SF1">
    <property type="entry name" value="PROTEASOME ASSEMBLY CHAPERONE 2"/>
    <property type="match status" value="1"/>
</dbReference>